<keyword evidence="1" id="KW-0238">DNA-binding</keyword>
<dbReference type="InterPro" id="IPR007889">
    <property type="entry name" value="HTH_Psq"/>
</dbReference>
<name>A0ABR0YIH9_HUSHU</name>
<dbReference type="Pfam" id="PF04218">
    <property type="entry name" value="CENP-B_N"/>
    <property type="match status" value="1"/>
</dbReference>
<evidence type="ECO:0000256" key="3">
    <source>
        <dbReference type="SAM" id="MobiDB-lite"/>
    </source>
</evidence>
<gene>
    <name evidence="5" type="ORF">HHUSO_G28176</name>
</gene>
<dbReference type="Pfam" id="PF03221">
    <property type="entry name" value="HTH_Tnp_Tc5"/>
    <property type="match status" value="1"/>
</dbReference>
<feature type="compositionally biased region" description="Polar residues" evidence="3">
    <location>
        <begin position="351"/>
        <end position="362"/>
    </location>
</feature>
<dbReference type="InterPro" id="IPR006600">
    <property type="entry name" value="HTH_CenpB_DNA-bd_dom"/>
</dbReference>
<keyword evidence="2" id="KW-0539">Nucleus</keyword>
<evidence type="ECO:0000256" key="2">
    <source>
        <dbReference type="ARBA" id="ARBA00023242"/>
    </source>
</evidence>
<dbReference type="SUPFAM" id="SSF46689">
    <property type="entry name" value="Homeodomain-like"/>
    <property type="match status" value="2"/>
</dbReference>
<keyword evidence="6" id="KW-1185">Reference proteome</keyword>
<dbReference type="InterPro" id="IPR009057">
    <property type="entry name" value="Homeodomain-like_sf"/>
</dbReference>
<dbReference type="PROSITE" id="PS51253">
    <property type="entry name" value="HTH_CENPB"/>
    <property type="match status" value="1"/>
</dbReference>
<evidence type="ECO:0000259" key="4">
    <source>
        <dbReference type="PROSITE" id="PS51253"/>
    </source>
</evidence>
<dbReference type="SMART" id="SM00674">
    <property type="entry name" value="CENPB"/>
    <property type="match status" value="1"/>
</dbReference>
<dbReference type="InterPro" id="IPR050863">
    <property type="entry name" value="CenT-Element_Derived"/>
</dbReference>
<dbReference type="Gene3D" id="1.10.10.60">
    <property type="entry name" value="Homeodomain-like"/>
    <property type="match status" value="2"/>
</dbReference>
<dbReference type="EMBL" id="JAHFZB010000029">
    <property type="protein sequence ID" value="KAK6472440.1"/>
    <property type="molecule type" value="Genomic_DNA"/>
</dbReference>
<feature type="region of interest" description="Disordered" evidence="3">
    <location>
        <begin position="385"/>
        <end position="428"/>
    </location>
</feature>
<accession>A0ABR0YIH9</accession>
<comment type="caution">
    <text evidence="5">The sequence shown here is derived from an EMBL/GenBank/DDBJ whole genome shotgun (WGS) entry which is preliminary data.</text>
</comment>
<feature type="region of interest" description="Disordered" evidence="3">
    <location>
        <begin position="318"/>
        <end position="371"/>
    </location>
</feature>
<dbReference type="Proteomes" id="UP001369086">
    <property type="component" value="Unassembled WGS sequence"/>
</dbReference>
<dbReference type="PANTHER" id="PTHR19303">
    <property type="entry name" value="TRANSPOSON"/>
    <property type="match status" value="1"/>
</dbReference>
<evidence type="ECO:0000313" key="6">
    <source>
        <dbReference type="Proteomes" id="UP001369086"/>
    </source>
</evidence>
<evidence type="ECO:0000256" key="1">
    <source>
        <dbReference type="ARBA" id="ARBA00023125"/>
    </source>
</evidence>
<organism evidence="5 6">
    <name type="scientific">Huso huso</name>
    <name type="common">Beluga</name>
    <name type="synonym">Acipenser huso</name>
    <dbReference type="NCBI Taxonomy" id="61971"/>
    <lineage>
        <taxon>Eukaryota</taxon>
        <taxon>Metazoa</taxon>
        <taxon>Chordata</taxon>
        <taxon>Craniata</taxon>
        <taxon>Vertebrata</taxon>
        <taxon>Euteleostomi</taxon>
        <taxon>Actinopterygii</taxon>
        <taxon>Chondrostei</taxon>
        <taxon>Acipenseriformes</taxon>
        <taxon>Acipenseridae</taxon>
        <taxon>Huso</taxon>
    </lineage>
</organism>
<feature type="compositionally biased region" description="Basic and acidic residues" evidence="3">
    <location>
        <begin position="389"/>
        <end position="407"/>
    </location>
</feature>
<sequence length="474" mass="53557">LFLFQEMLIKDNWKNLIDSVDRKITRTAISLAQKVEILEKLGDPIVKRKDIASEYGLSVSTISKLLKNKDDIMHEWHRGANQDRKRKRLGKVQSVDEALLRWFAIAKEKEAVVTGPILMAKAKSLAETLGVEFNPSQGWLQRWKERNNIVIKRVHAEKSQTDGNNSDWPPTLLPAILSRFTPEERHTWLQHAVEARNFKEESDEDSTSTAPILPSVLSGLSPEEKQAWLQNVKESSGEVEETGQAEENCVGGRSPDQQNNVPAALGLLSPELQQSWLARKNAKGSHKEQCDLDVFSTEQCARAIMPFILSGLSPEEQESWHRHLREKHRTQDGRSASQSPEKPLTSRSEEQQAVLQRNSNPLQDAEGSESKAGLCRYSTEQQQAWVQQLKERNSPAGKSDETGRDLDGSPGTVPQDSDEEELEPPASEAEVSYCLRRIHSFIKQRQADHLGHFHTFESYLQTLMKTDCKTKGNC</sequence>
<evidence type="ECO:0000313" key="5">
    <source>
        <dbReference type="EMBL" id="KAK6472440.1"/>
    </source>
</evidence>
<feature type="domain" description="HTH CENPB-type" evidence="4">
    <location>
        <begin position="83"/>
        <end position="153"/>
    </location>
</feature>
<feature type="non-terminal residue" evidence="5">
    <location>
        <position position="1"/>
    </location>
</feature>
<dbReference type="PANTHER" id="PTHR19303:SF73">
    <property type="entry name" value="PROTEIN PDC2"/>
    <property type="match status" value="1"/>
</dbReference>
<reference evidence="5 6" key="1">
    <citation type="submission" date="2021-05" db="EMBL/GenBank/DDBJ databases">
        <authorList>
            <person name="Zahm M."/>
            <person name="Klopp C."/>
            <person name="Cabau C."/>
            <person name="Kuhl H."/>
            <person name="Suciu R."/>
            <person name="Ciorpac M."/>
            <person name="Holostenco D."/>
            <person name="Gessner J."/>
            <person name="Wuertz S."/>
            <person name="Hohne C."/>
            <person name="Stock M."/>
            <person name="Gislard M."/>
            <person name="Lluch J."/>
            <person name="Milhes M."/>
            <person name="Lampietro C."/>
            <person name="Lopez Roques C."/>
            <person name="Donnadieu C."/>
            <person name="Du K."/>
            <person name="Schartl M."/>
            <person name="Guiguen Y."/>
        </authorList>
    </citation>
    <scope>NUCLEOTIDE SEQUENCE [LARGE SCALE GENOMIC DNA]</scope>
    <source>
        <strain evidence="5">Hh-F2</strain>
        <tissue evidence="5">Blood</tissue>
    </source>
</reference>
<proteinExistence type="predicted"/>
<protein>
    <recommendedName>
        <fullName evidence="4">HTH CENPB-type domain-containing protein</fullName>
    </recommendedName>
</protein>